<dbReference type="Proteomes" id="UP000320735">
    <property type="component" value="Unassembled WGS sequence"/>
</dbReference>
<dbReference type="PANTHER" id="PTHR42850:SF4">
    <property type="entry name" value="ZINC-DEPENDENT ENDOPOLYPHOSPHATASE"/>
    <property type="match status" value="1"/>
</dbReference>
<evidence type="ECO:0000313" key="3">
    <source>
        <dbReference type="Proteomes" id="UP000320735"/>
    </source>
</evidence>
<dbReference type="PANTHER" id="PTHR42850">
    <property type="entry name" value="METALLOPHOSPHOESTERASE"/>
    <property type="match status" value="1"/>
</dbReference>
<organism evidence="2 3">
    <name type="scientific">Symmachiella macrocystis</name>
    <dbReference type="NCBI Taxonomy" id="2527985"/>
    <lineage>
        <taxon>Bacteria</taxon>
        <taxon>Pseudomonadati</taxon>
        <taxon>Planctomycetota</taxon>
        <taxon>Planctomycetia</taxon>
        <taxon>Planctomycetales</taxon>
        <taxon>Planctomycetaceae</taxon>
        <taxon>Symmachiella</taxon>
    </lineage>
</organism>
<dbReference type="EMBL" id="SJPP01000001">
    <property type="protein sequence ID" value="TWU14586.1"/>
    <property type="molecule type" value="Genomic_DNA"/>
</dbReference>
<comment type="caution">
    <text evidence="2">The sequence shown here is derived from an EMBL/GenBank/DDBJ whole genome shotgun (WGS) entry which is preliminary data.</text>
</comment>
<name>A0A5C6BTT3_9PLAN</name>
<reference evidence="2 3" key="1">
    <citation type="submission" date="2019-02" db="EMBL/GenBank/DDBJ databases">
        <title>Deep-cultivation of Planctomycetes and their phenomic and genomic characterization uncovers novel biology.</title>
        <authorList>
            <person name="Wiegand S."/>
            <person name="Jogler M."/>
            <person name="Boedeker C."/>
            <person name="Pinto D."/>
            <person name="Vollmers J."/>
            <person name="Rivas-Marin E."/>
            <person name="Kohn T."/>
            <person name="Peeters S.H."/>
            <person name="Heuer A."/>
            <person name="Rast P."/>
            <person name="Oberbeckmann S."/>
            <person name="Bunk B."/>
            <person name="Jeske O."/>
            <person name="Meyerdierks A."/>
            <person name="Storesund J.E."/>
            <person name="Kallscheuer N."/>
            <person name="Luecker S."/>
            <person name="Lage O.M."/>
            <person name="Pohl T."/>
            <person name="Merkel B.J."/>
            <person name="Hornburger P."/>
            <person name="Mueller R.-W."/>
            <person name="Bruemmer F."/>
            <person name="Labrenz M."/>
            <person name="Spormann A.M."/>
            <person name="Op Den Camp H."/>
            <person name="Overmann J."/>
            <person name="Amann R."/>
            <person name="Jetten M.S.M."/>
            <person name="Mascher T."/>
            <person name="Medema M.H."/>
            <person name="Devos D.P."/>
            <person name="Kaster A.-K."/>
            <person name="Ovreas L."/>
            <person name="Rohde M."/>
            <person name="Galperin M.Y."/>
            <person name="Jogler C."/>
        </authorList>
    </citation>
    <scope>NUCLEOTIDE SEQUENCE [LARGE SCALE GENOMIC DNA]</scope>
    <source>
        <strain evidence="2 3">CA54</strain>
    </source>
</reference>
<evidence type="ECO:0000259" key="1">
    <source>
        <dbReference type="Pfam" id="PF00149"/>
    </source>
</evidence>
<accession>A0A5C6BTT3</accession>
<feature type="domain" description="Calcineurin-like phosphoesterase" evidence="1">
    <location>
        <begin position="11"/>
        <end position="155"/>
    </location>
</feature>
<dbReference type="GO" id="GO:0005737">
    <property type="term" value="C:cytoplasm"/>
    <property type="evidence" value="ECO:0007669"/>
    <property type="project" value="TreeGrafter"/>
</dbReference>
<dbReference type="GO" id="GO:0004722">
    <property type="term" value="F:protein serine/threonine phosphatase activity"/>
    <property type="evidence" value="ECO:0007669"/>
    <property type="project" value="UniProtKB-EC"/>
</dbReference>
<dbReference type="InterPro" id="IPR029052">
    <property type="entry name" value="Metallo-depent_PP-like"/>
</dbReference>
<protein>
    <submittedName>
        <fullName evidence="2">Serine/threonine-protein phosphatase 1</fullName>
        <ecNumber evidence="2">3.1.3.16</ecNumber>
    </submittedName>
</protein>
<dbReference type="InterPro" id="IPR050126">
    <property type="entry name" value="Ap4A_hydrolase"/>
</dbReference>
<sequence>MTAMVIEQPCRIVAIGDIHGCTHALDAVLAAVDPQPDDTIVCLGDFIDQGRETREAIDTLIALSQRCRVIMLKGNHEEMLLASLGSESAKNSWLMYGGVQTLNSYRFCGGIDVIPAAHLDFIRSCRDYYETDDHIFVHANYLDDAPPEEWPEYVLRWSLLDAPLPGPHMSGKTVIVGHTEQRDGEILDLGYVKCIDTACYNYGWLTALDVTSGQTWQASRWGVLRESPKEPKPQRWPLAMGAD</sequence>
<keyword evidence="3" id="KW-1185">Reference proteome</keyword>
<dbReference type="GO" id="GO:0008803">
    <property type="term" value="F:bis(5'-nucleosyl)-tetraphosphatase (symmetrical) activity"/>
    <property type="evidence" value="ECO:0007669"/>
    <property type="project" value="TreeGrafter"/>
</dbReference>
<dbReference type="EC" id="3.1.3.16" evidence="2"/>
<evidence type="ECO:0000313" key="2">
    <source>
        <dbReference type="EMBL" id="TWU14586.1"/>
    </source>
</evidence>
<dbReference type="CDD" id="cd00144">
    <property type="entry name" value="MPP_PPP_family"/>
    <property type="match status" value="1"/>
</dbReference>
<proteinExistence type="predicted"/>
<dbReference type="Gene3D" id="3.60.21.10">
    <property type="match status" value="1"/>
</dbReference>
<dbReference type="SUPFAM" id="SSF56300">
    <property type="entry name" value="Metallo-dependent phosphatases"/>
    <property type="match status" value="1"/>
</dbReference>
<dbReference type="Pfam" id="PF00149">
    <property type="entry name" value="Metallophos"/>
    <property type="match status" value="1"/>
</dbReference>
<dbReference type="InterPro" id="IPR004843">
    <property type="entry name" value="Calcineurin-like_PHP"/>
</dbReference>
<dbReference type="GO" id="GO:0110154">
    <property type="term" value="P:RNA decapping"/>
    <property type="evidence" value="ECO:0007669"/>
    <property type="project" value="TreeGrafter"/>
</dbReference>
<keyword evidence="2" id="KW-0378">Hydrolase</keyword>
<gene>
    <name evidence="2" type="primary">pphA_1</name>
    <name evidence="2" type="ORF">CA54_34550</name>
</gene>
<dbReference type="AlphaFoldDB" id="A0A5C6BTT3"/>